<evidence type="ECO:0000256" key="4">
    <source>
        <dbReference type="ARBA" id="ARBA00023136"/>
    </source>
</evidence>
<evidence type="ECO:0008006" key="7">
    <source>
        <dbReference type="Google" id="ProtNLM"/>
    </source>
</evidence>
<feature type="transmembrane region" description="Helical" evidence="5">
    <location>
        <begin position="71"/>
        <end position="90"/>
    </location>
</feature>
<gene>
    <name evidence="6" type="ORF">METZ01_LOCUS458746</name>
</gene>
<keyword evidence="4 5" id="KW-0472">Membrane</keyword>
<name>A0A383ADU7_9ZZZZ</name>
<protein>
    <recommendedName>
        <fullName evidence="7">ABC transmembrane type-1 domain-containing protein</fullName>
    </recommendedName>
</protein>
<dbReference type="GO" id="GO:0016020">
    <property type="term" value="C:membrane"/>
    <property type="evidence" value="ECO:0007669"/>
    <property type="project" value="UniProtKB-SubCell"/>
</dbReference>
<keyword evidence="3 5" id="KW-1133">Transmembrane helix</keyword>
<comment type="subcellular location">
    <subcellularLocation>
        <location evidence="1">Membrane</location>
        <topology evidence="1">Multi-pass membrane protein</topology>
    </subcellularLocation>
</comment>
<dbReference type="EMBL" id="UINC01191310">
    <property type="protein sequence ID" value="SVE05892.1"/>
    <property type="molecule type" value="Genomic_DNA"/>
</dbReference>
<organism evidence="6">
    <name type="scientific">marine metagenome</name>
    <dbReference type="NCBI Taxonomy" id="408172"/>
    <lineage>
        <taxon>unclassified sequences</taxon>
        <taxon>metagenomes</taxon>
        <taxon>ecological metagenomes</taxon>
    </lineage>
</organism>
<keyword evidence="2 5" id="KW-0812">Transmembrane</keyword>
<dbReference type="Gene3D" id="1.10.3720.10">
    <property type="entry name" value="MetI-like"/>
    <property type="match status" value="1"/>
</dbReference>
<evidence type="ECO:0000256" key="5">
    <source>
        <dbReference type="SAM" id="Phobius"/>
    </source>
</evidence>
<reference evidence="6" key="1">
    <citation type="submission" date="2018-05" db="EMBL/GenBank/DDBJ databases">
        <authorList>
            <person name="Lanie J.A."/>
            <person name="Ng W.-L."/>
            <person name="Kazmierczak K.M."/>
            <person name="Andrzejewski T.M."/>
            <person name="Davidsen T.M."/>
            <person name="Wayne K.J."/>
            <person name="Tettelin H."/>
            <person name="Glass J.I."/>
            <person name="Rusch D."/>
            <person name="Podicherti R."/>
            <person name="Tsui H.-C.T."/>
            <person name="Winkler M.E."/>
        </authorList>
    </citation>
    <scope>NUCLEOTIDE SEQUENCE</scope>
</reference>
<evidence type="ECO:0000256" key="3">
    <source>
        <dbReference type="ARBA" id="ARBA00022989"/>
    </source>
</evidence>
<evidence type="ECO:0000256" key="2">
    <source>
        <dbReference type="ARBA" id="ARBA00022692"/>
    </source>
</evidence>
<accession>A0A383ADU7</accession>
<proteinExistence type="predicted"/>
<sequence>MIKNRSSWVLLTPGIILFLVLLVAPITNILDESLRLFEPGRIGAAKDAPYTLFNYIELIDPAYFFYLYETFRFGIICSLVSLIIAFPIAYTI</sequence>
<evidence type="ECO:0000256" key="1">
    <source>
        <dbReference type="ARBA" id="ARBA00004141"/>
    </source>
</evidence>
<dbReference type="InterPro" id="IPR035906">
    <property type="entry name" value="MetI-like_sf"/>
</dbReference>
<feature type="non-terminal residue" evidence="6">
    <location>
        <position position="92"/>
    </location>
</feature>
<feature type="transmembrane region" description="Helical" evidence="5">
    <location>
        <begin position="7"/>
        <end position="30"/>
    </location>
</feature>
<evidence type="ECO:0000313" key="6">
    <source>
        <dbReference type="EMBL" id="SVE05892.1"/>
    </source>
</evidence>
<dbReference type="AlphaFoldDB" id="A0A383ADU7"/>
<dbReference type="SUPFAM" id="SSF161098">
    <property type="entry name" value="MetI-like"/>
    <property type="match status" value="1"/>
</dbReference>